<gene>
    <name evidence="2" type="ORF">TcWFU_004549</name>
</gene>
<evidence type="ECO:0000313" key="3">
    <source>
        <dbReference type="Proteomes" id="UP001651158"/>
    </source>
</evidence>
<feature type="signal peptide" evidence="1">
    <location>
        <begin position="1"/>
        <end position="29"/>
    </location>
</feature>
<accession>A0ABR4QBH2</accession>
<keyword evidence="1" id="KW-0732">Signal</keyword>
<reference evidence="2 3" key="1">
    <citation type="journal article" date="2022" name="Front. Cell. Infect. Microbiol.">
        <title>The Genomes of Two Strains of Taenia crassiceps the Animal Model for the Study of Human Cysticercosis.</title>
        <authorList>
            <person name="Bobes R.J."/>
            <person name="Estrada K."/>
            <person name="Rios-Valencia D.G."/>
            <person name="Calderon-Gallegos A."/>
            <person name="de la Torre P."/>
            <person name="Carrero J.C."/>
            <person name="Sanchez-Flores A."/>
            <person name="Laclette J.P."/>
        </authorList>
    </citation>
    <scope>NUCLEOTIDE SEQUENCE [LARGE SCALE GENOMIC DNA]</scope>
    <source>
        <strain evidence="2">WFUcys</strain>
    </source>
</reference>
<feature type="chain" id="PRO_5046894911" evidence="1">
    <location>
        <begin position="30"/>
        <end position="135"/>
    </location>
</feature>
<keyword evidence="3" id="KW-1185">Reference proteome</keyword>
<name>A0ABR4QBH2_9CEST</name>
<comment type="caution">
    <text evidence="2">The sequence shown here is derived from an EMBL/GenBank/DDBJ whole genome shotgun (WGS) entry which is preliminary data.</text>
</comment>
<dbReference type="EMBL" id="JAKROA010000005">
    <property type="protein sequence ID" value="KAL5106795.1"/>
    <property type="molecule type" value="Genomic_DNA"/>
</dbReference>
<proteinExistence type="predicted"/>
<evidence type="ECO:0000313" key="2">
    <source>
        <dbReference type="EMBL" id="KAL5106795.1"/>
    </source>
</evidence>
<dbReference type="Proteomes" id="UP001651158">
    <property type="component" value="Unassembled WGS sequence"/>
</dbReference>
<evidence type="ECO:0000256" key="1">
    <source>
        <dbReference type="SAM" id="SignalP"/>
    </source>
</evidence>
<protein>
    <submittedName>
        <fullName evidence="2">Uncharacterized protein</fullName>
    </submittedName>
</protein>
<organism evidence="2 3">
    <name type="scientific">Taenia crassiceps</name>
    <dbReference type="NCBI Taxonomy" id="6207"/>
    <lineage>
        <taxon>Eukaryota</taxon>
        <taxon>Metazoa</taxon>
        <taxon>Spiralia</taxon>
        <taxon>Lophotrochozoa</taxon>
        <taxon>Platyhelminthes</taxon>
        <taxon>Cestoda</taxon>
        <taxon>Eucestoda</taxon>
        <taxon>Cyclophyllidea</taxon>
        <taxon>Taeniidae</taxon>
        <taxon>Taenia</taxon>
    </lineage>
</organism>
<sequence length="135" mass="14173">MRYGAYCHNGASQSIGLLILLVFDTQFEASRCGQLGGRIIAAPVLTVEKKRSTLHFKWCSAVDIGTAFLLPGTGPVSAPSTTIGVDVEAEAGVDAVAADFMVVSMAVDLVVTVAVARFASKSQLLTQLSFLPFPP</sequence>